<dbReference type="EMBL" id="LT629760">
    <property type="protein sequence ID" value="SDS92959.1"/>
    <property type="molecule type" value="Genomic_DNA"/>
</dbReference>
<dbReference type="PROSITE" id="PS00723">
    <property type="entry name" value="POLYPRENYL_SYNTHASE_1"/>
    <property type="match status" value="1"/>
</dbReference>
<dbReference type="InterPro" id="IPR008949">
    <property type="entry name" value="Isoprenoid_synthase_dom_sf"/>
</dbReference>
<accession>A0A0R2ZCW4</accession>
<dbReference type="Proteomes" id="UP000183126">
    <property type="component" value="Chromosome I"/>
</dbReference>
<evidence type="ECO:0000313" key="9">
    <source>
        <dbReference type="Proteomes" id="UP000052019"/>
    </source>
</evidence>
<evidence type="ECO:0000313" key="10">
    <source>
        <dbReference type="Proteomes" id="UP000183126"/>
    </source>
</evidence>
<keyword evidence="10" id="KW-1185">Reference proteome</keyword>
<dbReference type="EMBL" id="JYLK01000013">
    <property type="protein sequence ID" value="KRP58805.1"/>
    <property type="molecule type" value="Genomic_DNA"/>
</dbReference>
<dbReference type="InterPro" id="IPR000092">
    <property type="entry name" value="Polyprenyl_synt"/>
</dbReference>
<evidence type="ECO:0000256" key="4">
    <source>
        <dbReference type="ARBA" id="ARBA00022723"/>
    </source>
</evidence>
<reference evidence="7 9" key="1">
    <citation type="submission" date="2015-02" db="EMBL/GenBank/DDBJ databases">
        <title>Two Pseudomonas sp. nov. isolated from raw milk.</title>
        <authorList>
            <person name="Wenning M."/>
            <person name="von Neubeck M."/>
            <person name="Huptas C."/>
            <person name="Scherer S."/>
        </authorList>
    </citation>
    <scope>NUCLEOTIDE SEQUENCE [LARGE SCALE GENOMIC DNA]</scope>
    <source>
        <strain evidence="7 9">DSM 14937</strain>
    </source>
</reference>
<protein>
    <submittedName>
        <fullName evidence="8">Polyprenyl synthetase</fullName>
    </submittedName>
</protein>
<dbReference type="Proteomes" id="UP000052019">
    <property type="component" value="Unassembled WGS sequence"/>
</dbReference>
<gene>
    <name evidence="8" type="ORF">SAMN04490205_4124</name>
    <name evidence="7" type="ORF">TU79_18185</name>
</gene>
<dbReference type="GO" id="GO:0046872">
    <property type="term" value="F:metal ion binding"/>
    <property type="evidence" value="ECO:0007669"/>
    <property type="project" value="UniProtKB-KW"/>
</dbReference>
<evidence type="ECO:0000313" key="7">
    <source>
        <dbReference type="EMBL" id="KRP58805.1"/>
    </source>
</evidence>
<comment type="similarity">
    <text evidence="2 6">Belongs to the FPP/GGPP synthase family.</text>
</comment>
<keyword evidence="5" id="KW-0460">Magnesium</keyword>
<evidence type="ECO:0000256" key="1">
    <source>
        <dbReference type="ARBA" id="ARBA00001946"/>
    </source>
</evidence>
<dbReference type="SUPFAM" id="SSF48576">
    <property type="entry name" value="Terpenoid synthases"/>
    <property type="match status" value="1"/>
</dbReference>
<sequence length="315" mass="35494">MVKPFPTFDDAWYRNAKAQWFEPFNYQAAASGKRVRTELAWALSAMYGLYAAQTHVLCDAIEGMNLSSLVHDDLLDGDTVRRGIPTVWKQYGAGVAIVSGMCGYLEGLQRLAELNELSVVRAGIKSLERLHVGQYLDAQASDASQLPTLEEYALIAQANTSCFFVFLLEACQCLKPLDQRSLALLNTMMHLLGVYYRYVNDYCDLNHVPHFAKKGFANDLEGGPKSFLMILAGDSLLKGQRTSDQKKDIIRNYGDAGVFDTALTLMEETYNQILDYLNAIKQHDDSLDVRALEAFLRDIHFQQSPDENYYQRMLA</sequence>
<dbReference type="GO" id="GO:0008299">
    <property type="term" value="P:isoprenoid biosynthetic process"/>
    <property type="evidence" value="ECO:0007669"/>
    <property type="project" value="InterPro"/>
</dbReference>
<dbReference type="InterPro" id="IPR033749">
    <property type="entry name" value="Polyprenyl_synt_CS"/>
</dbReference>
<reference evidence="8 10" key="2">
    <citation type="submission" date="2016-10" db="EMBL/GenBank/DDBJ databases">
        <authorList>
            <person name="Varghese N."/>
            <person name="Submissions S."/>
        </authorList>
    </citation>
    <scope>NUCLEOTIDE SEQUENCE [LARGE SCALE GENOMIC DNA]</scope>
    <source>
        <strain evidence="8 10">BS3111</strain>
    </source>
</reference>
<dbReference type="GO" id="GO:0004659">
    <property type="term" value="F:prenyltransferase activity"/>
    <property type="evidence" value="ECO:0007669"/>
    <property type="project" value="InterPro"/>
</dbReference>
<evidence type="ECO:0000313" key="8">
    <source>
        <dbReference type="EMBL" id="SDS92959.1"/>
    </source>
</evidence>
<evidence type="ECO:0000256" key="3">
    <source>
        <dbReference type="ARBA" id="ARBA00022679"/>
    </source>
</evidence>
<organism evidence="7 9">
    <name type="scientific">Pseudomonas trivialis</name>
    <dbReference type="NCBI Taxonomy" id="200450"/>
    <lineage>
        <taxon>Bacteria</taxon>
        <taxon>Pseudomonadati</taxon>
        <taxon>Pseudomonadota</taxon>
        <taxon>Gammaproteobacteria</taxon>
        <taxon>Pseudomonadales</taxon>
        <taxon>Pseudomonadaceae</taxon>
        <taxon>Pseudomonas</taxon>
    </lineage>
</organism>
<evidence type="ECO:0000256" key="6">
    <source>
        <dbReference type="RuleBase" id="RU004466"/>
    </source>
</evidence>
<dbReference type="PATRIC" id="fig|200450.4.peg.566"/>
<dbReference type="AlphaFoldDB" id="A0A0R2ZCW4"/>
<evidence type="ECO:0000256" key="2">
    <source>
        <dbReference type="ARBA" id="ARBA00006706"/>
    </source>
</evidence>
<evidence type="ECO:0000256" key="5">
    <source>
        <dbReference type="ARBA" id="ARBA00022842"/>
    </source>
</evidence>
<dbReference type="PANTHER" id="PTHR12001:SF85">
    <property type="entry name" value="SHORT CHAIN ISOPRENYL DIPHOSPHATE SYNTHASE"/>
    <property type="match status" value="1"/>
</dbReference>
<keyword evidence="3 6" id="KW-0808">Transferase</keyword>
<dbReference type="Gene3D" id="1.10.600.10">
    <property type="entry name" value="Farnesyl Diphosphate Synthase"/>
    <property type="match status" value="1"/>
</dbReference>
<dbReference type="Pfam" id="PF00348">
    <property type="entry name" value="polyprenyl_synt"/>
    <property type="match status" value="1"/>
</dbReference>
<dbReference type="PANTHER" id="PTHR12001">
    <property type="entry name" value="GERANYLGERANYL PYROPHOSPHATE SYNTHASE"/>
    <property type="match status" value="1"/>
</dbReference>
<dbReference type="OrthoDB" id="9805316at2"/>
<dbReference type="RefSeq" id="WP_057009380.1">
    <property type="nucleotide sequence ID" value="NZ_LT629760.1"/>
</dbReference>
<keyword evidence="4" id="KW-0479">Metal-binding</keyword>
<name>A0A0R2ZCW4_9PSED</name>
<proteinExistence type="inferred from homology"/>
<comment type="cofactor">
    <cofactor evidence="1">
        <name>Mg(2+)</name>
        <dbReference type="ChEBI" id="CHEBI:18420"/>
    </cofactor>
</comment>